<dbReference type="InterPro" id="IPR015947">
    <property type="entry name" value="PUA-like_sf"/>
</dbReference>
<dbReference type="STRING" id="33978.A6M13_05630"/>
<dbReference type="InterPro" id="IPR007374">
    <property type="entry name" value="ASCH_domain"/>
</dbReference>
<dbReference type="InterPro" id="IPR009326">
    <property type="entry name" value="DUF984"/>
</dbReference>
<sequence>MNQPAHIEAYWQAFLQQHPESILYETFQFAGGGAIGDTLGALVVAGTKTATCSAYDLYEKEGDALPQVGHYSIVLNSREEVLALIQTTHVEIVPFNEVSEEFALAEGEGDYEDWWEGHVRFFSQLLPQYDVPYREDMLVVCERFRVVQ</sequence>
<dbReference type="PIRSF" id="PIRSF021320">
    <property type="entry name" value="DUF984"/>
    <property type="match status" value="1"/>
</dbReference>
<dbReference type="SUPFAM" id="SSF88697">
    <property type="entry name" value="PUA domain-like"/>
    <property type="match status" value="1"/>
</dbReference>
<dbReference type="OrthoDB" id="9807542at2"/>
<organism evidence="2 3">
    <name type="scientific">Caryophanon tenue</name>
    <dbReference type="NCBI Taxonomy" id="33978"/>
    <lineage>
        <taxon>Bacteria</taxon>
        <taxon>Bacillati</taxon>
        <taxon>Bacillota</taxon>
        <taxon>Bacilli</taxon>
        <taxon>Bacillales</taxon>
        <taxon>Caryophanaceae</taxon>
        <taxon>Caryophanon</taxon>
    </lineage>
</organism>
<feature type="domain" description="ASCH" evidence="1">
    <location>
        <begin position="33"/>
        <end position="148"/>
    </location>
</feature>
<evidence type="ECO:0000313" key="3">
    <source>
        <dbReference type="Proteomes" id="UP000093199"/>
    </source>
</evidence>
<comment type="caution">
    <text evidence="2">The sequence shown here is derived from an EMBL/GenBank/DDBJ whole genome shotgun (WGS) entry which is preliminary data.</text>
</comment>
<dbReference type="Gene3D" id="3.10.400.10">
    <property type="entry name" value="Sulfate adenylyltransferase"/>
    <property type="match status" value="1"/>
</dbReference>
<dbReference type="SMART" id="SM01022">
    <property type="entry name" value="ASCH"/>
    <property type="match status" value="1"/>
</dbReference>
<evidence type="ECO:0000259" key="1">
    <source>
        <dbReference type="SMART" id="SM01022"/>
    </source>
</evidence>
<dbReference type="CDD" id="cd06553">
    <property type="entry name" value="ASCH_Ef3133_like"/>
    <property type="match status" value="1"/>
</dbReference>
<dbReference type="EMBL" id="MASJ01000039">
    <property type="protein sequence ID" value="OCS82880.1"/>
    <property type="molecule type" value="Genomic_DNA"/>
</dbReference>
<dbReference type="Proteomes" id="UP000093199">
    <property type="component" value="Unassembled WGS sequence"/>
</dbReference>
<dbReference type="PANTHER" id="PTHR39203">
    <property type="entry name" value="CYTOPLASMIC PROTEIN-RELATED"/>
    <property type="match status" value="1"/>
</dbReference>
<dbReference type="RefSeq" id="WP_066547514.1">
    <property type="nucleotide sequence ID" value="NZ_MASJ01000039.1"/>
</dbReference>
<name>A0A1C0Y6V2_9BACL</name>
<keyword evidence="3" id="KW-1185">Reference proteome</keyword>
<reference evidence="2 3" key="1">
    <citation type="submission" date="2016-07" db="EMBL/GenBank/DDBJ databases">
        <title>Caryophanon tenue genome sequencing.</title>
        <authorList>
            <person name="Verma A."/>
            <person name="Pal Y."/>
            <person name="Krishnamurthi S."/>
        </authorList>
    </citation>
    <scope>NUCLEOTIDE SEQUENCE [LARGE SCALE GENOMIC DNA]</scope>
    <source>
        <strain evidence="2 3">DSM 14152</strain>
    </source>
</reference>
<accession>A0A1C0Y6V2</accession>
<dbReference type="Pfam" id="PF04266">
    <property type="entry name" value="ASCH"/>
    <property type="match status" value="1"/>
</dbReference>
<gene>
    <name evidence="2" type="ORF">A6M13_05630</name>
</gene>
<proteinExistence type="predicted"/>
<dbReference type="PANTHER" id="PTHR39203:SF1">
    <property type="entry name" value="CYTOPLASMIC PROTEIN"/>
    <property type="match status" value="1"/>
</dbReference>
<protein>
    <recommendedName>
        <fullName evidence="1">ASCH domain-containing protein</fullName>
    </recommendedName>
</protein>
<dbReference type="AlphaFoldDB" id="A0A1C0Y6V2"/>
<evidence type="ECO:0000313" key="2">
    <source>
        <dbReference type="EMBL" id="OCS82880.1"/>
    </source>
</evidence>